<proteinExistence type="predicted"/>
<comment type="caution">
    <text evidence="1">The sequence shown here is derived from an EMBL/GenBank/DDBJ whole genome shotgun (WGS) entry which is preliminary data.</text>
</comment>
<protein>
    <submittedName>
        <fullName evidence="1">Uncharacterized protein</fullName>
    </submittedName>
</protein>
<sequence length="149" mass="16313">MVRETGSGGRYSGRNWRTRSLRVRIEYCQPIRSAITVAGILGNAFSNSRIRGSTSSTTDPAGSRTYFGGRSEANATFTVLRATPITRATSEIDNCSDRRNRRLSAQSSTLNTRFLPGSPEPRVSRKLVKIQLPRSGQYSVAADRGSRVG</sequence>
<dbReference type="EMBL" id="BLKS01000001">
    <property type="protein sequence ID" value="GFG52463.1"/>
    <property type="molecule type" value="Genomic_DNA"/>
</dbReference>
<evidence type="ECO:0000313" key="2">
    <source>
        <dbReference type="Proteomes" id="UP000465302"/>
    </source>
</evidence>
<dbReference type="AlphaFoldDB" id="A0A7I9W432"/>
<organism evidence="1 2">
    <name type="scientific">Mycolicibacterium agri</name>
    <name type="common">Mycobacterium agri</name>
    <dbReference type="NCBI Taxonomy" id="36811"/>
    <lineage>
        <taxon>Bacteria</taxon>
        <taxon>Bacillati</taxon>
        <taxon>Actinomycetota</taxon>
        <taxon>Actinomycetes</taxon>
        <taxon>Mycobacteriales</taxon>
        <taxon>Mycobacteriaceae</taxon>
        <taxon>Mycolicibacterium</taxon>
    </lineage>
</organism>
<evidence type="ECO:0000313" key="1">
    <source>
        <dbReference type="EMBL" id="GFG52463.1"/>
    </source>
</evidence>
<dbReference type="Proteomes" id="UP000465302">
    <property type="component" value="Unassembled WGS sequence"/>
</dbReference>
<gene>
    <name evidence="1" type="ORF">MAGR_39040</name>
</gene>
<reference evidence="1 2" key="1">
    <citation type="journal article" date="2019" name="Emerg. Microbes Infect.">
        <title>Comprehensive subspecies identification of 175 nontuberculous mycobacteria species based on 7547 genomic profiles.</title>
        <authorList>
            <person name="Matsumoto Y."/>
            <person name="Kinjo T."/>
            <person name="Motooka D."/>
            <person name="Nabeya D."/>
            <person name="Jung N."/>
            <person name="Uechi K."/>
            <person name="Horii T."/>
            <person name="Iida T."/>
            <person name="Fujita J."/>
            <person name="Nakamura S."/>
        </authorList>
    </citation>
    <scope>NUCLEOTIDE SEQUENCE [LARGE SCALE GENOMIC DNA]</scope>
    <source>
        <strain evidence="1 2">JCM 6377</strain>
    </source>
</reference>
<accession>A0A7I9W432</accession>
<name>A0A7I9W432_MYCAG</name>